<feature type="compositionally biased region" description="Basic residues" evidence="1">
    <location>
        <begin position="112"/>
        <end position="123"/>
    </location>
</feature>
<evidence type="ECO:0000313" key="3">
    <source>
        <dbReference type="Proteomes" id="UP000814243"/>
    </source>
</evidence>
<dbReference type="AlphaFoldDB" id="A0A922MBG5"/>
<dbReference type="Proteomes" id="UP000814243">
    <property type="component" value="Unassembled WGS sequence"/>
</dbReference>
<sequence>MRASKQSKNKKKPSRYQQINKKRYKNKSRFGWGRNDDISGLYLENLNEVLRENKFRRGEGKGNWKIMPRDSCEIYKARQRRMESSRRRYYYNNDSNETDSISDDDYDDDRKGNKKQRKKKSSKKREPPNNFRPKGPKGKNKKRRPRSRTISKTSETNSSVTHTTSYTTVSDMEY</sequence>
<feature type="region of interest" description="Disordered" evidence="1">
    <location>
        <begin position="1"/>
        <end position="35"/>
    </location>
</feature>
<dbReference type="EMBL" id="JACEFF010000632">
    <property type="protein sequence ID" value="KAH9633852.1"/>
    <property type="molecule type" value="Genomic_DNA"/>
</dbReference>
<proteinExistence type="predicted"/>
<comment type="caution">
    <text evidence="2">The sequence shown here is derived from an EMBL/GenBank/DDBJ whole genome shotgun (WGS) entry which is preliminary data.</text>
</comment>
<feature type="region of interest" description="Disordered" evidence="1">
    <location>
        <begin position="79"/>
        <end position="174"/>
    </location>
</feature>
<name>A0A922MBG5_SPOEX</name>
<gene>
    <name evidence="2" type="ORF">HF086_013741</name>
</gene>
<evidence type="ECO:0000256" key="1">
    <source>
        <dbReference type="SAM" id="MobiDB-lite"/>
    </source>
</evidence>
<feature type="compositionally biased region" description="Low complexity" evidence="1">
    <location>
        <begin position="156"/>
        <end position="174"/>
    </location>
</feature>
<feature type="compositionally biased region" description="Acidic residues" evidence="1">
    <location>
        <begin position="96"/>
        <end position="107"/>
    </location>
</feature>
<feature type="compositionally biased region" description="Basic residues" evidence="1">
    <location>
        <begin position="134"/>
        <end position="149"/>
    </location>
</feature>
<evidence type="ECO:0000313" key="2">
    <source>
        <dbReference type="EMBL" id="KAH9633852.1"/>
    </source>
</evidence>
<organism evidence="2 3">
    <name type="scientific">Spodoptera exigua</name>
    <name type="common">Beet armyworm</name>
    <name type="synonym">Noctua fulgens</name>
    <dbReference type="NCBI Taxonomy" id="7107"/>
    <lineage>
        <taxon>Eukaryota</taxon>
        <taxon>Metazoa</taxon>
        <taxon>Ecdysozoa</taxon>
        <taxon>Arthropoda</taxon>
        <taxon>Hexapoda</taxon>
        <taxon>Insecta</taxon>
        <taxon>Pterygota</taxon>
        <taxon>Neoptera</taxon>
        <taxon>Endopterygota</taxon>
        <taxon>Lepidoptera</taxon>
        <taxon>Glossata</taxon>
        <taxon>Ditrysia</taxon>
        <taxon>Noctuoidea</taxon>
        <taxon>Noctuidae</taxon>
        <taxon>Amphipyrinae</taxon>
        <taxon>Spodoptera</taxon>
    </lineage>
</organism>
<feature type="compositionally biased region" description="Basic residues" evidence="1">
    <location>
        <begin position="1"/>
        <end position="28"/>
    </location>
</feature>
<accession>A0A922MBG5</accession>
<reference evidence="2" key="1">
    <citation type="journal article" date="2021" name="G3 (Bethesda)">
        <title>Genome and transcriptome analysis of the beet armyworm Spodoptera exigua reveals targets for pest control. .</title>
        <authorList>
            <person name="Simon S."/>
            <person name="Breeschoten T."/>
            <person name="Jansen H.J."/>
            <person name="Dirks R.P."/>
            <person name="Schranz M.E."/>
            <person name="Ros V.I.D."/>
        </authorList>
    </citation>
    <scope>NUCLEOTIDE SEQUENCE</scope>
    <source>
        <strain evidence="2">TB_SE_WUR_2020</strain>
    </source>
</reference>
<protein>
    <submittedName>
        <fullName evidence="2">Uncharacterized protein</fullName>
    </submittedName>
</protein>